<organism evidence="3 4">
    <name type="scientific">Babesia caballi</name>
    <dbReference type="NCBI Taxonomy" id="5871"/>
    <lineage>
        <taxon>Eukaryota</taxon>
        <taxon>Sar</taxon>
        <taxon>Alveolata</taxon>
        <taxon>Apicomplexa</taxon>
        <taxon>Aconoidasida</taxon>
        <taxon>Piroplasmida</taxon>
        <taxon>Babesiidae</taxon>
        <taxon>Babesia</taxon>
    </lineage>
</organism>
<dbReference type="Proteomes" id="UP001497744">
    <property type="component" value="Unassembled WGS sequence"/>
</dbReference>
<dbReference type="EMBL" id="BPLF01000002">
    <property type="protein sequence ID" value="GIX62761.1"/>
    <property type="molecule type" value="Genomic_DNA"/>
</dbReference>
<accession>A0AAV4LRG3</accession>
<sequence>MAVAKCVLSRITLVIWLVCLAHALAIEIDFRDRNLWNRSEALSLHHFSARDGTIIIKCPARVAGATMKLYPENRLGDAAKPSVYVWQFGKYTELPFSEVVQHMGNRELFTVSHREELSEIKVKWEMAAPVVRKDYSHFLVVCASTEVDWENMSHAAVLNTLDELHNNRLNTRYHRLESMVPSGGKLGVVRIGLYFYSKVTHGCGNVPVPLFSSQTVFDTNASVPTCIVDIMETPNVGFYCENGRLEPYNCFDRLFNVNAAGPETMFLEPTVNCIVRGRLATGEFSRTYVRHPFRGYCKCMSRDGGEERETARIIVKNEVHYTCDIAALIMKHRVRPITGFWCDVALYPGASLTIKFPPPRSYKTLGQFLRERYGHGLPMEFILSQLPCGIKLAEEFRPLHITSFEPSDPEHFIGVIPRYQDFSFVEYPHSEVFGGTALKVDTSRLMQGQITLTYHQNELLAPLTKNHLAYAWKYRNKGEASHANITAYVKIEFVKNYAHYMPGCSSTKEVVFAGKLQKTLHTSHIRTAAGEARHCHLYTHMNNYVQLHCDNKDRMMPYGCRIFGYDPNRKGILPMHKVVPREDRRSKVRILDIATGVYPHSSFSCSCVDYKGNETARLSVHALVPREMLFVGSDGRSGALLDPTTVELNHLTLPGRQLGTEIMWISFTRRFMTRTIHAELGDAFMIVGYDHTLNSQHQVAREAEENYPGVSVIRHKNEKVAVYVRRFVSSPDTDPAEFGKRWFPLNFETHCYQKSTAGEQVHLTPTPYGDVMCANRYGFRVFPDVDECGTSVQALHVVVPLSSIIIAKDPAASSVSLTYAFGEVSRPLTKPPTGPEDAATPAPPQEASRELGARSLSLIDTITLVLPTTDPYLQGCGITSPDDELFMDTPPLHNELGETIGCAVHLDRQTRAAFYCPLPYRLDPPGCNVKGMRGYEVVRSNNFLIFHKAVRRFPWQLLTTVYPGRFECRCVNAIHMPLSTIRLTWD</sequence>
<dbReference type="AlphaFoldDB" id="A0AAV4LRG3"/>
<name>A0AAV4LRG3_BABCB</name>
<evidence type="ECO:0008006" key="5">
    <source>
        <dbReference type="Google" id="ProtNLM"/>
    </source>
</evidence>
<comment type="caution">
    <text evidence="3">The sequence shown here is derived from an EMBL/GenBank/DDBJ whole genome shotgun (WGS) entry which is preliminary data.</text>
</comment>
<evidence type="ECO:0000313" key="3">
    <source>
        <dbReference type="EMBL" id="GIX62761.1"/>
    </source>
</evidence>
<gene>
    <name evidence="3" type="ORF">BcabD6B2_21960</name>
</gene>
<evidence type="ECO:0000256" key="1">
    <source>
        <dbReference type="SAM" id="MobiDB-lite"/>
    </source>
</evidence>
<evidence type="ECO:0000313" key="4">
    <source>
        <dbReference type="Proteomes" id="UP001497744"/>
    </source>
</evidence>
<keyword evidence="4" id="KW-1185">Reference proteome</keyword>
<dbReference type="GeneID" id="94194242"/>
<dbReference type="RefSeq" id="XP_067714830.1">
    <property type="nucleotide sequence ID" value="XM_067858729.1"/>
</dbReference>
<evidence type="ECO:0000256" key="2">
    <source>
        <dbReference type="SAM" id="SignalP"/>
    </source>
</evidence>
<reference evidence="3 4" key="1">
    <citation type="submission" date="2021-06" db="EMBL/GenBank/DDBJ databases">
        <title>Genome sequence of Babesia caballi.</title>
        <authorList>
            <person name="Yamagishi J."/>
            <person name="Kidaka T."/>
            <person name="Ochi A."/>
        </authorList>
    </citation>
    <scope>NUCLEOTIDE SEQUENCE [LARGE SCALE GENOMIC DNA]</scope>
    <source>
        <strain evidence="3">USDA-D6B2</strain>
    </source>
</reference>
<keyword evidence="2" id="KW-0732">Signal</keyword>
<proteinExistence type="predicted"/>
<feature type="signal peptide" evidence="2">
    <location>
        <begin position="1"/>
        <end position="25"/>
    </location>
</feature>
<protein>
    <recommendedName>
        <fullName evidence="5">6-Cys domain-containing protein</fullName>
    </recommendedName>
</protein>
<feature type="region of interest" description="Disordered" evidence="1">
    <location>
        <begin position="826"/>
        <end position="850"/>
    </location>
</feature>
<feature type="chain" id="PRO_5043652106" description="6-Cys domain-containing protein" evidence="2">
    <location>
        <begin position="26"/>
        <end position="986"/>
    </location>
</feature>